<feature type="compositionally biased region" description="Basic and acidic residues" evidence="2">
    <location>
        <begin position="131"/>
        <end position="142"/>
    </location>
</feature>
<feature type="region of interest" description="Disordered" evidence="2">
    <location>
        <begin position="788"/>
        <end position="820"/>
    </location>
</feature>
<feature type="region of interest" description="Disordered" evidence="2">
    <location>
        <begin position="832"/>
        <end position="1178"/>
    </location>
</feature>
<feature type="compositionally biased region" description="Polar residues" evidence="2">
    <location>
        <begin position="843"/>
        <end position="852"/>
    </location>
</feature>
<feature type="compositionally biased region" description="Basic and acidic residues" evidence="2">
    <location>
        <begin position="1255"/>
        <end position="1266"/>
    </location>
</feature>
<feature type="compositionally biased region" description="Low complexity" evidence="2">
    <location>
        <begin position="223"/>
        <end position="232"/>
    </location>
</feature>
<accession>A0ABP0F8K3</accession>
<feature type="compositionally biased region" description="Polar residues" evidence="2">
    <location>
        <begin position="206"/>
        <end position="217"/>
    </location>
</feature>
<sequence>MSLNGTNRRQSRNGHRKLSRRSTKDDHSVGMDEFGIIHRDERSKSSDSVPVEDPSMHLTDDELSARIFEVSTTSQNELPTTHGSKDGILGVTTSDSEAVLDNSAPSLGVVTSDLHLKLDELTADATGASEDFSKASDGETKRSGPTQSVKSSPHQEETESLTEFEEIERLIQANTAQDSDDNLSDIPLDLEQRILSGRVSRESCRSNRSATRLQMSNERPDSRQSSNSQSQQEGTQKIAEAGMQNSFHHHDTGYASEGLLNGTRATPEIGRSMVQESDEGGDDTTQYNNTEVQASVADTTLGEQTNTGAEASYDSHGAVSTTESLNNVYQGETSQHDDNSEHESSDRNEGRARDETVDLFVLPTNRSDVRDTNQPNSLVATFGTTEDFEVLLQQQLQDMENEDNNDHAPIVSDDQFSTKSEHDVPYESTQDASPHTSLTYSRRKRLPEQPSTSQGNRPPSRQSRESPRSSITRVGFESVPAQKTKLKLSSRESSQSPREKSKIVRPNKSTTQRTRRSPAANRARRANNAAHGRPSRSTLARESSDDFSIRSDISRTELKSKLKEEAKNRKRDEEFVTELKNNYDELLMKYAEAENTIDHLRVGAKINLYATMPRPNPEDPTLPFEEAEVIRHPNQPYQGEVSEMLYNNGSQPYRKDSRHSISSDTLVESSLQLPVAATKEFYKVALQLQAKDLLDKIESFETLLKESDLSPGERQQAMETIEESLRNLEREYLTAIDEHAAEQRRLSIATGGSVDPNQPFDPDRVMEADIFGLGQRVRNLREHISTQTLPQFSYSPAQTSARSHPSPKQEQVQSSPKHDVDEQFKQLLHKYNRPVPTDDGHTTAPSLNMSSQDEGDGRRTADESTVEHRIPNRYLQHAGTPRDTPNITQHDTSAGKDSSPPFTRRPRYRSSMSSVNESMTSTSPSPTRSKLPRPVSKVSKEKRKPTSSDEKKGNRTVDKGTDSGFVGSESSRQSATLVEPAKVKLVSRPPTAVEVTQPPNVNPPKAAQRKSRTPSHASSSTLRSDNRCPREPMQPSTPSYIDKVGIYRAPDSSYTVDDSIDEISTTSTVREMLRPASRSYSTSSPPPPPPAQTKHPSSYPRGSKSGASLKSRGSSKRSVASTTKDSTLDMIRGEISRLRDEIKASKAQEPVQPIYTSTPRFPLSERNPPQMSSSDNEALKAIHSDIKALKDELHRQGRRRGSEVHSVKSTDAATTARPSRGERDGSPRSRRSRRSRSLGRGDLSEGSLDGSNAETTDRRRSRSQDRNRWKGGYWTYVAPPVHVTPAWATAPAGRTYTRAASPVPAVMTAPSQPTVYPVVHTTPIIGPPSNVVYIEPSSVAPTGRVYVPAPQRVNITPSKPQASIYISPKRSSSPMRSMRKANVYIVESDDDQPLRRSHLSGLKRSSSMSRLNRTSAYVPITDSKLNDSIERAERSAERLRAQSRSMYRSMRDDVYRAHLLADTL</sequence>
<comment type="caution">
    <text evidence="4">The sequence shown here is derived from an EMBL/GenBank/DDBJ whole genome shotgun (WGS) entry which is preliminary data.</text>
</comment>
<evidence type="ECO:0000313" key="5">
    <source>
        <dbReference type="Proteomes" id="UP001642483"/>
    </source>
</evidence>
<evidence type="ECO:0000256" key="2">
    <source>
        <dbReference type="SAM" id="MobiDB-lite"/>
    </source>
</evidence>
<feature type="compositionally biased region" description="Low complexity" evidence="2">
    <location>
        <begin position="910"/>
        <end position="934"/>
    </location>
</feature>
<feature type="region of interest" description="Disordered" evidence="2">
    <location>
        <begin position="1193"/>
        <end position="1266"/>
    </location>
</feature>
<feature type="compositionally biased region" description="Polar residues" evidence="2">
    <location>
        <begin position="883"/>
        <end position="896"/>
    </location>
</feature>
<feature type="region of interest" description="Disordered" evidence="2">
    <location>
        <begin position="331"/>
        <end position="355"/>
    </location>
</feature>
<reference evidence="4 5" key="1">
    <citation type="submission" date="2024-02" db="EMBL/GenBank/DDBJ databases">
        <authorList>
            <person name="Daric V."/>
            <person name="Darras S."/>
        </authorList>
    </citation>
    <scope>NUCLEOTIDE SEQUENCE [LARGE SCALE GENOMIC DNA]</scope>
</reference>
<protein>
    <recommendedName>
        <fullName evidence="3">AKNA domain-containing protein</fullName>
    </recommendedName>
</protein>
<dbReference type="Proteomes" id="UP001642483">
    <property type="component" value="Unassembled WGS sequence"/>
</dbReference>
<feature type="compositionally biased region" description="Basic and acidic residues" evidence="2">
    <location>
        <begin position="1193"/>
        <end position="1208"/>
    </location>
</feature>
<feature type="region of interest" description="Disordered" evidence="2">
    <location>
        <begin position="1"/>
        <end position="60"/>
    </location>
</feature>
<feature type="compositionally biased region" description="Polar residues" evidence="2">
    <location>
        <begin position="427"/>
        <end position="440"/>
    </location>
</feature>
<feature type="compositionally biased region" description="Basic residues" evidence="2">
    <location>
        <begin position="1228"/>
        <end position="1237"/>
    </location>
</feature>
<organism evidence="4 5">
    <name type="scientific">Clavelina lepadiformis</name>
    <name type="common">Light-bulb sea squirt</name>
    <name type="synonym">Ascidia lepadiformis</name>
    <dbReference type="NCBI Taxonomy" id="159417"/>
    <lineage>
        <taxon>Eukaryota</taxon>
        <taxon>Metazoa</taxon>
        <taxon>Chordata</taxon>
        <taxon>Tunicata</taxon>
        <taxon>Ascidiacea</taxon>
        <taxon>Aplousobranchia</taxon>
        <taxon>Clavelinidae</taxon>
        <taxon>Clavelina</taxon>
    </lineage>
</organism>
<feature type="compositionally biased region" description="Basic and acidic residues" evidence="2">
    <location>
        <begin position="1131"/>
        <end position="1146"/>
    </location>
</feature>
<feature type="compositionally biased region" description="Basic residues" evidence="2">
    <location>
        <begin position="9"/>
        <end position="21"/>
    </location>
</feature>
<feature type="coiled-coil region" evidence="1">
    <location>
        <begin position="1422"/>
        <end position="1449"/>
    </location>
</feature>
<feature type="compositionally biased region" description="Polar residues" evidence="2">
    <location>
        <begin position="788"/>
        <end position="815"/>
    </location>
</feature>
<dbReference type="PANTHER" id="PTHR21510:SF13">
    <property type="entry name" value="AKNA DOMAIN-CONTAINING PROTEIN"/>
    <property type="match status" value="1"/>
</dbReference>
<evidence type="ECO:0000313" key="4">
    <source>
        <dbReference type="EMBL" id="CAK8674642.1"/>
    </source>
</evidence>
<feature type="compositionally biased region" description="Basic and acidic residues" evidence="2">
    <location>
        <begin position="855"/>
        <end position="870"/>
    </location>
</feature>
<feature type="compositionally biased region" description="Low complexity" evidence="2">
    <location>
        <begin position="1238"/>
        <end position="1251"/>
    </location>
</feature>
<dbReference type="Pfam" id="PF12443">
    <property type="entry name" value="AKNA"/>
    <property type="match status" value="1"/>
</dbReference>
<dbReference type="PANTHER" id="PTHR21510">
    <property type="entry name" value="AKNA DOMAIN-CONTAINING PROTEIN"/>
    <property type="match status" value="1"/>
</dbReference>
<feature type="coiled-coil region" evidence="1">
    <location>
        <begin position="718"/>
        <end position="745"/>
    </location>
</feature>
<feature type="compositionally biased region" description="Polar residues" evidence="2">
    <location>
        <begin position="143"/>
        <end position="152"/>
    </location>
</feature>
<feature type="compositionally biased region" description="Polar residues" evidence="2">
    <location>
        <begin position="1052"/>
        <end position="1069"/>
    </location>
</feature>
<feature type="compositionally biased region" description="Basic and acidic residues" evidence="2">
    <location>
        <begin position="334"/>
        <end position="355"/>
    </location>
</feature>
<dbReference type="EMBL" id="CAWYQH010000013">
    <property type="protein sequence ID" value="CAK8674642.1"/>
    <property type="molecule type" value="Genomic_DNA"/>
</dbReference>
<evidence type="ECO:0000259" key="3">
    <source>
        <dbReference type="Pfam" id="PF12443"/>
    </source>
</evidence>
<name>A0ABP0F8K3_CLALP</name>
<feature type="region of interest" description="Disordered" evidence="2">
    <location>
        <begin position="123"/>
        <end position="262"/>
    </location>
</feature>
<feature type="compositionally biased region" description="Polar residues" evidence="2">
    <location>
        <begin position="1167"/>
        <end position="1176"/>
    </location>
</feature>
<gene>
    <name evidence="4" type="ORF">CVLEPA_LOCUS4325</name>
</gene>
<dbReference type="InterPro" id="IPR052655">
    <property type="entry name" value="AKNA_Centrosome-Trans_reg"/>
</dbReference>
<feature type="compositionally biased region" description="Polar residues" evidence="2">
    <location>
        <begin position="1014"/>
        <end position="1023"/>
    </location>
</feature>
<keyword evidence="5" id="KW-1185">Reference proteome</keyword>
<evidence type="ECO:0000256" key="1">
    <source>
        <dbReference type="SAM" id="Coils"/>
    </source>
</evidence>
<feature type="compositionally biased region" description="Basic and acidic residues" evidence="2">
    <location>
        <begin position="944"/>
        <end position="961"/>
    </location>
</feature>
<dbReference type="InterPro" id="IPR022150">
    <property type="entry name" value="AKNA_dom"/>
</dbReference>
<feature type="domain" description="AKNA" evidence="3">
    <location>
        <begin position="727"/>
        <end position="818"/>
    </location>
</feature>
<proteinExistence type="predicted"/>
<feature type="compositionally biased region" description="Basic and acidic residues" evidence="2">
    <location>
        <begin position="22"/>
        <end position="45"/>
    </location>
</feature>
<feature type="region of interest" description="Disordered" evidence="2">
    <location>
        <begin position="403"/>
        <end position="547"/>
    </location>
</feature>
<keyword evidence="1" id="KW-0175">Coiled coil</keyword>
<feature type="compositionally biased region" description="Polar residues" evidence="2">
    <location>
        <begin position="1105"/>
        <end position="1125"/>
    </location>
</feature>